<evidence type="ECO:0000256" key="2">
    <source>
        <dbReference type="SAM" id="Phobius"/>
    </source>
</evidence>
<reference evidence="6" key="1">
    <citation type="submission" date="2017-01" db="EMBL/GenBank/DDBJ databases">
        <title>Comparative genomics of anhydrobiosis in the tardigrade Hypsibius dujardini.</title>
        <authorList>
            <person name="Yoshida Y."/>
            <person name="Koutsovoulos G."/>
            <person name="Laetsch D."/>
            <person name="Stevens L."/>
            <person name="Kumar S."/>
            <person name="Horikawa D."/>
            <person name="Ishino K."/>
            <person name="Komine S."/>
            <person name="Tomita M."/>
            <person name="Blaxter M."/>
            <person name="Arakawa K."/>
        </authorList>
    </citation>
    <scope>NUCLEOTIDE SEQUENCE [LARGE SCALE GENOMIC DNA]</scope>
    <source>
        <strain evidence="6">Z151</strain>
    </source>
</reference>
<dbReference type="PANTHER" id="PTHR39387:SF1">
    <property type="entry name" value="SHAVENOID, ISOFORM B"/>
    <property type="match status" value="1"/>
</dbReference>
<feature type="compositionally biased region" description="Basic and acidic residues" evidence="1">
    <location>
        <begin position="754"/>
        <end position="770"/>
    </location>
</feature>
<evidence type="ECO:0000256" key="3">
    <source>
        <dbReference type="SAM" id="SignalP"/>
    </source>
</evidence>
<dbReference type="Proteomes" id="UP000192578">
    <property type="component" value="Unassembled WGS sequence"/>
</dbReference>
<evidence type="ECO:0000256" key="1">
    <source>
        <dbReference type="SAM" id="MobiDB-lite"/>
    </source>
</evidence>
<protein>
    <recommendedName>
        <fullName evidence="4">Shavenoid isoform B-like N-terminal domain-containing protein</fullName>
    </recommendedName>
</protein>
<evidence type="ECO:0000259" key="4">
    <source>
        <dbReference type="Pfam" id="PF23328"/>
    </source>
</evidence>
<name>A0A1W0X6U0_HYPEX</name>
<keyword evidence="6" id="KW-1185">Reference proteome</keyword>
<evidence type="ECO:0000313" key="5">
    <source>
        <dbReference type="EMBL" id="OQV23245.1"/>
    </source>
</evidence>
<dbReference type="GO" id="GO:0005938">
    <property type="term" value="C:cell cortex"/>
    <property type="evidence" value="ECO:0007669"/>
    <property type="project" value="TreeGrafter"/>
</dbReference>
<feature type="domain" description="Shavenoid isoform B-like N-terminal" evidence="4">
    <location>
        <begin position="84"/>
        <end position="143"/>
    </location>
</feature>
<feature type="transmembrane region" description="Helical" evidence="2">
    <location>
        <begin position="338"/>
        <end position="361"/>
    </location>
</feature>
<dbReference type="EMBL" id="MTYJ01000013">
    <property type="protein sequence ID" value="OQV23245.1"/>
    <property type="molecule type" value="Genomic_DNA"/>
</dbReference>
<sequence length="834" mass="88719">MISLCRVLWKVLSVSVLLVGLDAVSGTPLATTAPAPVTTAPAPVTMAPTPVTMALAPVTRAPAPATVPVPMIVGSSAFQPLRVIRRENGPDSFTSSQIIACRGLEFCSRARATVVEEAKECVCQCPPELPIYQDNAGVCVSQIPENPECKLGQLNDGIRQEVNPTVHLPPFGHFITRKMNLTFVEPNSDRQCLAVDCHFLTTDGWSSLASIRLGSQPPRLRLVQAQSPPVPPPPPPATQVAPDVFVNLRSDIGRNVTTVVYSIQWLGSSEHADFLQGRQILLTTICNGTAAGLPPLSLCFPMRVAGTSGLRLRSSPLMESAASAQHETAAANTVETGVLVAAACGGALGVLYVIVLAVFVTSRLRKRRKAKHNSRQQSQQQFDGLSCGNTTAGGGGLGHEHLACENISGNKLNDAMDVEQNAQGKDAQAGYGNAAAGGYSASGGGYSAPAGGYSASGGGYSAWSDDFANRNRLIQQRGLGPPPQLPLRYLCSPPPFFLNDVLIVQTPDAIHKDTQMQDVIHKRVENKALPKPPIRRRKVFFDPEYLNAELLKNPPDAAENFRAQIHCMVNITKSRLDRRKFLPHLEMIDEEASLRRSINQAMMCQLYQLSELERVSAQLQADSHNDLDAVILQAKPSSSSSPPKVVLPISPSDGNVTKKTPKSPNGKDEWGSSESLAKVPLRRRIHEVFSAGNDGKTTVDKPKMHHHVSGQEGKPKTKSMEVVVVAPPRGGKASSDDEESDKASSRSGTGSNPAEKDSGIEDDLSSDKSNKASSHKQSSNNNGKVGDVSSGGMISRKKIVSASATIGVTSAAPSIATAARGRSGGQHTALLPAF</sequence>
<dbReference type="Pfam" id="PF23328">
    <property type="entry name" value="Sha_B_N"/>
    <property type="match status" value="1"/>
</dbReference>
<keyword evidence="2" id="KW-0472">Membrane</keyword>
<keyword evidence="3" id="KW-0732">Signal</keyword>
<evidence type="ECO:0000313" key="6">
    <source>
        <dbReference type="Proteomes" id="UP000192578"/>
    </source>
</evidence>
<feature type="compositionally biased region" description="Low complexity" evidence="1">
    <location>
        <begin position="635"/>
        <end position="652"/>
    </location>
</feature>
<accession>A0A1W0X6U0</accession>
<comment type="caution">
    <text evidence="5">The sequence shown here is derived from an EMBL/GenBank/DDBJ whole genome shotgun (WGS) entry which is preliminary data.</text>
</comment>
<dbReference type="AlphaFoldDB" id="A0A1W0X6U0"/>
<feature type="chain" id="PRO_5012958252" description="Shavenoid isoform B-like N-terminal domain-containing protein" evidence="3">
    <location>
        <begin position="27"/>
        <end position="834"/>
    </location>
</feature>
<gene>
    <name evidence="5" type="ORF">BV898_02974</name>
</gene>
<dbReference type="InterPro" id="IPR057507">
    <property type="entry name" value="Sha_B-like_N"/>
</dbReference>
<feature type="signal peptide" evidence="3">
    <location>
        <begin position="1"/>
        <end position="26"/>
    </location>
</feature>
<keyword evidence="2" id="KW-0812">Transmembrane</keyword>
<feature type="compositionally biased region" description="Polar residues" evidence="1">
    <location>
        <begin position="771"/>
        <end position="783"/>
    </location>
</feature>
<dbReference type="OrthoDB" id="5822275at2759"/>
<dbReference type="PANTHER" id="PTHR39387">
    <property type="entry name" value="SHAVENOID, ISOFORM B"/>
    <property type="match status" value="1"/>
</dbReference>
<feature type="region of interest" description="Disordered" evidence="1">
    <location>
        <begin position="634"/>
        <end position="791"/>
    </location>
</feature>
<proteinExistence type="predicted"/>
<organism evidence="5 6">
    <name type="scientific">Hypsibius exemplaris</name>
    <name type="common">Freshwater tardigrade</name>
    <dbReference type="NCBI Taxonomy" id="2072580"/>
    <lineage>
        <taxon>Eukaryota</taxon>
        <taxon>Metazoa</taxon>
        <taxon>Ecdysozoa</taxon>
        <taxon>Tardigrada</taxon>
        <taxon>Eutardigrada</taxon>
        <taxon>Parachela</taxon>
        <taxon>Hypsibioidea</taxon>
        <taxon>Hypsibiidae</taxon>
        <taxon>Hypsibius</taxon>
    </lineage>
</organism>
<keyword evidence="2" id="KW-1133">Transmembrane helix</keyword>